<accession>C4L3Z4</accession>
<evidence type="ECO:0000313" key="12">
    <source>
        <dbReference type="Proteomes" id="UP000000716"/>
    </source>
</evidence>
<dbReference type="OrthoDB" id="9815750at2"/>
<keyword evidence="7" id="KW-0067">ATP-binding</keyword>
<dbReference type="EMBL" id="CP001615">
    <property type="protein sequence ID" value="ACQ69516.1"/>
    <property type="molecule type" value="Genomic_DNA"/>
</dbReference>
<evidence type="ECO:0000256" key="7">
    <source>
        <dbReference type="ARBA" id="ARBA00022840"/>
    </source>
</evidence>
<evidence type="ECO:0000313" key="11">
    <source>
        <dbReference type="EMBL" id="ACQ69516.1"/>
    </source>
</evidence>
<dbReference type="PRINTS" id="PR00344">
    <property type="entry name" value="BCTRLSENSOR"/>
</dbReference>
<keyword evidence="9" id="KW-0472">Membrane</keyword>
<dbReference type="SUPFAM" id="SSF47384">
    <property type="entry name" value="Homodimeric domain of signal transducing histidine kinase"/>
    <property type="match status" value="1"/>
</dbReference>
<sequence>MNRMKPLRELRKSYFFQITFIIIIILALVISSLAFSADRVTVSRAEELAKEQFDYAIDDSIENVESRLGKLYEDLVYLGAYVGNEPWIEERIRTGYLNQRTSFTSIFYYDVNQDSFKWYSERQVASSVLKRDPKFTEVLTASGKELYMSDPVMISGDMGTFLYVPVIEENRPIGIFGGSISVLNSDLYRRSLESANDDMILYLLDEQGEVLTTSFNLVTDAERRISREVIDEALNRSERTILSTDEDTVMFEPDARVSGWSMLAKHQNDSVYETVYDTRWQYLMIALVTFFLSILVGLLLSRTLTNPLVELVNQIKQQQSLGTISLERTGSKEVETLLDTYNDYAQRMETSRREQLSQQQLILHQEKLASLGQLAAGIAHEIRNPLTPVHITLQMVREGQGSSDMVDVAIKELERANDLISTMLTLAKPDQAGKNEDWINMLDFAKRLEFLMDAECYKRPTKWELLVPNDMPPFYASFDMLVQIIYNLFKNAVDAVESKGADGSVVVTVLFTEQEYRFLIEDNGIGMSEEQLKTVGSAFNTTKESGNGLGIYMIQEYLKSVNGAMEIDSVMNKGTAILIKIPRRQPS</sequence>
<dbReference type="CDD" id="cd00082">
    <property type="entry name" value="HisKA"/>
    <property type="match status" value="1"/>
</dbReference>
<dbReference type="Pfam" id="PF02518">
    <property type="entry name" value="HATPase_c"/>
    <property type="match status" value="1"/>
</dbReference>
<dbReference type="PANTHER" id="PTHR43065">
    <property type="entry name" value="SENSOR HISTIDINE KINASE"/>
    <property type="match status" value="1"/>
</dbReference>
<keyword evidence="12" id="KW-1185">Reference proteome</keyword>
<dbReference type="HOGENOM" id="CLU_464409_0_0_9"/>
<protein>
    <recommendedName>
        <fullName evidence="2">histidine kinase</fullName>
        <ecNumber evidence="2">2.7.13.3</ecNumber>
    </recommendedName>
</protein>
<dbReference type="KEGG" id="eat:EAT1b_0584"/>
<keyword evidence="9" id="KW-1133">Transmembrane helix</keyword>
<evidence type="ECO:0000256" key="6">
    <source>
        <dbReference type="ARBA" id="ARBA00022777"/>
    </source>
</evidence>
<dbReference type="Pfam" id="PF00512">
    <property type="entry name" value="HisKA"/>
    <property type="match status" value="1"/>
</dbReference>
<keyword evidence="6 11" id="KW-0418">Kinase</keyword>
<evidence type="ECO:0000256" key="3">
    <source>
        <dbReference type="ARBA" id="ARBA00022553"/>
    </source>
</evidence>
<keyword evidence="4" id="KW-0808">Transferase</keyword>
<dbReference type="STRING" id="360911.EAT1b_0584"/>
<dbReference type="InterPro" id="IPR036890">
    <property type="entry name" value="HATPase_C_sf"/>
</dbReference>
<dbReference type="SUPFAM" id="SSF55874">
    <property type="entry name" value="ATPase domain of HSP90 chaperone/DNA topoisomerase II/histidine kinase"/>
    <property type="match status" value="1"/>
</dbReference>
<evidence type="ECO:0000256" key="8">
    <source>
        <dbReference type="ARBA" id="ARBA00023012"/>
    </source>
</evidence>
<name>C4L3Z4_EXISA</name>
<dbReference type="InterPro" id="IPR005467">
    <property type="entry name" value="His_kinase_dom"/>
</dbReference>
<evidence type="ECO:0000256" key="5">
    <source>
        <dbReference type="ARBA" id="ARBA00022741"/>
    </source>
</evidence>
<feature type="transmembrane region" description="Helical" evidence="9">
    <location>
        <begin position="280"/>
        <end position="300"/>
    </location>
</feature>
<dbReference type="InterPro" id="IPR003661">
    <property type="entry name" value="HisK_dim/P_dom"/>
</dbReference>
<dbReference type="eggNOG" id="COG4191">
    <property type="taxonomic scope" value="Bacteria"/>
</dbReference>
<organism evidence="11 12">
    <name type="scientific">Exiguobacterium sp. (strain ATCC BAA-1283 / AT1b)</name>
    <dbReference type="NCBI Taxonomy" id="360911"/>
    <lineage>
        <taxon>Bacteria</taxon>
        <taxon>Bacillati</taxon>
        <taxon>Bacillota</taxon>
        <taxon>Bacilli</taxon>
        <taxon>Bacillales</taxon>
        <taxon>Bacillales Family XII. Incertae Sedis</taxon>
        <taxon>Exiguobacterium</taxon>
    </lineage>
</organism>
<dbReference type="PROSITE" id="PS50109">
    <property type="entry name" value="HIS_KIN"/>
    <property type="match status" value="1"/>
</dbReference>
<evidence type="ECO:0000256" key="4">
    <source>
        <dbReference type="ARBA" id="ARBA00022679"/>
    </source>
</evidence>
<comment type="catalytic activity">
    <reaction evidence="1">
        <text>ATP + protein L-histidine = ADP + protein N-phospho-L-histidine.</text>
        <dbReference type="EC" id="2.7.13.3"/>
    </reaction>
</comment>
<evidence type="ECO:0000259" key="10">
    <source>
        <dbReference type="PROSITE" id="PS50109"/>
    </source>
</evidence>
<dbReference type="Proteomes" id="UP000000716">
    <property type="component" value="Chromosome"/>
</dbReference>
<keyword evidence="5" id="KW-0547">Nucleotide-binding</keyword>
<dbReference type="Gene3D" id="6.10.340.10">
    <property type="match status" value="1"/>
</dbReference>
<dbReference type="SMART" id="SM00388">
    <property type="entry name" value="HisKA"/>
    <property type="match status" value="1"/>
</dbReference>
<feature type="domain" description="Histidine kinase" evidence="10">
    <location>
        <begin position="377"/>
        <end position="585"/>
    </location>
</feature>
<dbReference type="Gene3D" id="1.10.287.130">
    <property type="match status" value="1"/>
</dbReference>
<reference evidence="11 12" key="1">
    <citation type="journal article" date="2011" name="J. Bacteriol.">
        <title>Complete genome sequence of the Thermophilic Bacterium Exiguobacterium sp. AT1b.</title>
        <authorList>
            <person name="Vishnivetskaya T.A."/>
            <person name="Lucas S."/>
            <person name="Copeland A."/>
            <person name="Lapidus A."/>
            <person name="Glavina Del Rio T."/>
            <person name="Dalin E."/>
            <person name="Tice H."/>
            <person name="Bruce D.C."/>
            <person name="Goodwin L.A."/>
            <person name="Pitluck S."/>
            <person name="Saunders E."/>
            <person name="Brettin T."/>
            <person name="Detter C."/>
            <person name="Han C."/>
            <person name="Larimer F."/>
            <person name="Land M.L."/>
            <person name="Hauser L.J."/>
            <person name="Kyrpides N.C."/>
            <person name="Ovchinnikova G."/>
            <person name="Kathariou S."/>
            <person name="Ramaley R.F."/>
            <person name="Rodrigues D.F."/>
            <person name="Hendrix C."/>
            <person name="Richardson P."/>
            <person name="Tiedje J.M."/>
        </authorList>
    </citation>
    <scope>NUCLEOTIDE SEQUENCE [LARGE SCALE GENOMIC DNA]</scope>
    <source>
        <strain evidence="12">ATCC BAA-1283 / AT1b</strain>
    </source>
</reference>
<evidence type="ECO:0000256" key="9">
    <source>
        <dbReference type="SAM" id="Phobius"/>
    </source>
</evidence>
<gene>
    <name evidence="11" type="ordered locus">EAT1b_0584</name>
</gene>
<dbReference type="Gene3D" id="3.30.565.10">
    <property type="entry name" value="Histidine kinase-like ATPase, C-terminal domain"/>
    <property type="match status" value="1"/>
</dbReference>
<dbReference type="GO" id="GO:0005524">
    <property type="term" value="F:ATP binding"/>
    <property type="evidence" value="ECO:0007669"/>
    <property type="project" value="UniProtKB-KW"/>
</dbReference>
<dbReference type="InterPro" id="IPR036097">
    <property type="entry name" value="HisK_dim/P_sf"/>
</dbReference>
<evidence type="ECO:0000256" key="2">
    <source>
        <dbReference type="ARBA" id="ARBA00012438"/>
    </source>
</evidence>
<dbReference type="PANTHER" id="PTHR43065:SF46">
    <property type="entry name" value="C4-DICARBOXYLATE TRANSPORT SENSOR PROTEIN DCTB"/>
    <property type="match status" value="1"/>
</dbReference>
<dbReference type="GO" id="GO:0000155">
    <property type="term" value="F:phosphorelay sensor kinase activity"/>
    <property type="evidence" value="ECO:0007669"/>
    <property type="project" value="InterPro"/>
</dbReference>
<dbReference type="SMART" id="SM00387">
    <property type="entry name" value="HATPase_c"/>
    <property type="match status" value="1"/>
</dbReference>
<dbReference type="InterPro" id="IPR004358">
    <property type="entry name" value="Sig_transdc_His_kin-like_C"/>
</dbReference>
<evidence type="ECO:0000256" key="1">
    <source>
        <dbReference type="ARBA" id="ARBA00000085"/>
    </source>
</evidence>
<keyword evidence="3" id="KW-0597">Phosphoprotein</keyword>
<keyword evidence="8" id="KW-0902">Two-component regulatory system</keyword>
<dbReference type="AlphaFoldDB" id="C4L3Z4"/>
<proteinExistence type="predicted"/>
<dbReference type="EC" id="2.7.13.3" evidence="2"/>
<keyword evidence="9" id="KW-0812">Transmembrane</keyword>
<dbReference type="InterPro" id="IPR003594">
    <property type="entry name" value="HATPase_dom"/>
</dbReference>